<evidence type="ECO:0000313" key="2">
    <source>
        <dbReference type="Proteomes" id="UP001297272"/>
    </source>
</evidence>
<sequence length="66" mass="7402">MNDTVDYVSLFQKNVGQLQVYLFDALPKNASSPAGTTRICCRTWFVAQFRVEAFAVALFTRGLPAR</sequence>
<proteinExistence type="predicted"/>
<keyword evidence="2" id="KW-1185">Reference proteome</keyword>
<dbReference type="Proteomes" id="UP001297272">
    <property type="component" value="Unassembled WGS sequence"/>
</dbReference>
<protein>
    <submittedName>
        <fullName evidence="1">Uncharacterized protein</fullName>
    </submittedName>
</protein>
<accession>A0ABS5RVQ5</accession>
<comment type="caution">
    <text evidence="1">The sequence shown here is derived from an EMBL/GenBank/DDBJ whole genome shotgun (WGS) entry which is preliminary data.</text>
</comment>
<reference evidence="1 2" key="1">
    <citation type="submission" date="2021-03" db="EMBL/GenBank/DDBJ databases">
        <title>Tianweitania aestuarii sp. nov., isolated from a tidal flat.</title>
        <authorList>
            <person name="Park S."/>
            <person name="Yoon J.-H."/>
        </authorList>
    </citation>
    <scope>NUCLEOTIDE SEQUENCE [LARGE SCALE GENOMIC DNA]</scope>
    <source>
        <strain evidence="1 2">BSSL-BM11</strain>
    </source>
</reference>
<dbReference type="RefSeq" id="WP_213984759.1">
    <property type="nucleotide sequence ID" value="NZ_JAFMNX010000002.1"/>
</dbReference>
<name>A0ABS5RVQ5_9HYPH</name>
<dbReference type="EMBL" id="JAFMNX010000002">
    <property type="protein sequence ID" value="MBS9721134.1"/>
    <property type="molecule type" value="Genomic_DNA"/>
</dbReference>
<gene>
    <name evidence="1" type="ORF">JYU29_10595</name>
</gene>
<organism evidence="1 2">
    <name type="scientific">Tianweitania aestuarii</name>
    <dbReference type="NCBI Taxonomy" id="2814886"/>
    <lineage>
        <taxon>Bacteria</taxon>
        <taxon>Pseudomonadati</taxon>
        <taxon>Pseudomonadota</taxon>
        <taxon>Alphaproteobacteria</taxon>
        <taxon>Hyphomicrobiales</taxon>
        <taxon>Phyllobacteriaceae</taxon>
        <taxon>Tianweitania</taxon>
    </lineage>
</organism>
<evidence type="ECO:0000313" key="1">
    <source>
        <dbReference type="EMBL" id="MBS9721134.1"/>
    </source>
</evidence>